<evidence type="ECO:0000313" key="2">
    <source>
        <dbReference type="Proteomes" id="UP000649829"/>
    </source>
</evidence>
<dbReference type="EMBL" id="BMLF01000001">
    <property type="protein sequence ID" value="GGL88988.1"/>
    <property type="molecule type" value="Genomic_DNA"/>
</dbReference>
<gene>
    <name evidence="1" type="ORF">GCM10011534_08890</name>
</gene>
<evidence type="ECO:0000313" key="1">
    <source>
        <dbReference type="EMBL" id="GGL88988.1"/>
    </source>
</evidence>
<sequence length="130" mass="14593">MTEGDRCDARLLRPGPVSEPVSLQLLLDGMSKQMASILTLTENLERTLGSSLCECHDINSDLIRSLQSADFIRQSVKDIGSILTEISPHLSWIDDKGLPIDRLRKCVDMRMSLDAHSDAPSDDEHQEIWF</sequence>
<name>A0A917WC51_9RHOB</name>
<accession>A0A917WC51</accession>
<protein>
    <submittedName>
        <fullName evidence="1">Uncharacterized protein</fullName>
    </submittedName>
</protein>
<dbReference type="AlphaFoldDB" id="A0A917WC51"/>
<organism evidence="1 2">
    <name type="scientific">Pseudooceanicola nanhaiensis</name>
    <dbReference type="NCBI Taxonomy" id="375761"/>
    <lineage>
        <taxon>Bacteria</taxon>
        <taxon>Pseudomonadati</taxon>
        <taxon>Pseudomonadota</taxon>
        <taxon>Alphaproteobacteria</taxon>
        <taxon>Rhodobacterales</taxon>
        <taxon>Paracoccaceae</taxon>
        <taxon>Pseudooceanicola</taxon>
    </lineage>
</organism>
<dbReference type="Proteomes" id="UP000649829">
    <property type="component" value="Unassembled WGS sequence"/>
</dbReference>
<comment type="caution">
    <text evidence="1">The sequence shown here is derived from an EMBL/GenBank/DDBJ whole genome shotgun (WGS) entry which is preliminary data.</text>
</comment>
<dbReference type="RefSeq" id="WP_156954630.1">
    <property type="nucleotide sequence ID" value="NZ_JAYMDU010000001.1"/>
</dbReference>
<keyword evidence="2" id="KW-1185">Reference proteome</keyword>
<proteinExistence type="predicted"/>
<reference evidence="1" key="2">
    <citation type="submission" date="2020-09" db="EMBL/GenBank/DDBJ databases">
        <authorList>
            <person name="Sun Q."/>
            <person name="Zhou Y."/>
        </authorList>
    </citation>
    <scope>NUCLEOTIDE SEQUENCE</scope>
    <source>
        <strain evidence="1">CGMCC 1.6293</strain>
    </source>
</reference>
<reference evidence="1" key="1">
    <citation type="journal article" date="2014" name="Int. J. Syst. Evol. Microbiol.">
        <title>Complete genome sequence of Corynebacterium casei LMG S-19264T (=DSM 44701T), isolated from a smear-ripened cheese.</title>
        <authorList>
            <consortium name="US DOE Joint Genome Institute (JGI-PGF)"/>
            <person name="Walter F."/>
            <person name="Albersmeier A."/>
            <person name="Kalinowski J."/>
            <person name="Ruckert C."/>
        </authorList>
    </citation>
    <scope>NUCLEOTIDE SEQUENCE</scope>
    <source>
        <strain evidence="1">CGMCC 1.6293</strain>
    </source>
</reference>